<dbReference type="Proteomes" id="UP000011087">
    <property type="component" value="Unassembled WGS sequence"/>
</dbReference>
<dbReference type="PROSITE" id="PS00107">
    <property type="entry name" value="PROTEIN_KINASE_ATP"/>
    <property type="match status" value="1"/>
</dbReference>
<dbReference type="InterPro" id="IPR017441">
    <property type="entry name" value="Protein_kinase_ATP_BS"/>
</dbReference>
<dbReference type="InterPro" id="IPR011009">
    <property type="entry name" value="Kinase-like_dom_sf"/>
</dbReference>
<dbReference type="EMBL" id="JH993037">
    <property type="protein sequence ID" value="EKX39765.1"/>
    <property type="molecule type" value="Genomic_DNA"/>
</dbReference>
<dbReference type="OrthoDB" id="419455at2759"/>
<keyword evidence="4" id="KW-0418">Kinase</keyword>
<dbReference type="eggNOG" id="KOG0032">
    <property type="taxonomic scope" value="Eukaryota"/>
</dbReference>
<dbReference type="PROSITE" id="PS50011">
    <property type="entry name" value="PROTEIN_KINASE_DOM"/>
    <property type="match status" value="1"/>
</dbReference>
<dbReference type="STRING" id="905079.L1IVB5"/>
<protein>
    <recommendedName>
        <fullName evidence="5">Protein kinase domain-containing protein</fullName>
    </recommendedName>
</protein>
<dbReference type="CDD" id="cd05117">
    <property type="entry name" value="STKc_CAMK"/>
    <property type="match status" value="1"/>
</dbReference>
<proteinExistence type="inferred from homology"/>
<dbReference type="GeneID" id="17296456"/>
<keyword evidence="1 3" id="KW-0547">Nucleotide-binding</keyword>
<dbReference type="AlphaFoldDB" id="L1IVB5"/>
<dbReference type="FunFam" id="1.10.510.10:FF:000571">
    <property type="entry name" value="Maternal embryonic leucine zipper kinase"/>
    <property type="match status" value="1"/>
</dbReference>
<keyword evidence="2 3" id="KW-0067">ATP-binding</keyword>
<reference evidence="7" key="3">
    <citation type="submission" date="2016-03" db="UniProtKB">
        <authorList>
            <consortium name="EnsemblProtists"/>
        </authorList>
    </citation>
    <scope>IDENTIFICATION</scope>
</reference>
<keyword evidence="4" id="KW-0808">Transferase</keyword>
<evidence type="ECO:0000256" key="1">
    <source>
        <dbReference type="ARBA" id="ARBA00022741"/>
    </source>
</evidence>
<gene>
    <name evidence="6" type="ORF">GUITHDRAFT_159999</name>
</gene>
<reference evidence="6 8" key="1">
    <citation type="journal article" date="2012" name="Nature">
        <title>Algal genomes reveal evolutionary mosaicism and the fate of nucleomorphs.</title>
        <authorList>
            <consortium name="DOE Joint Genome Institute"/>
            <person name="Curtis B.A."/>
            <person name="Tanifuji G."/>
            <person name="Burki F."/>
            <person name="Gruber A."/>
            <person name="Irimia M."/>
            <person name="Maruyama S."/>
            <person name="Arias M.C."/>
            <person name="Ball S.G."/>
            <person name="Gile G.H."/>
            <person name="Hirakawa Y."/>
            <person name="Hopkins J.F."/>
            <person name="Kuo A."/>
            <person name="Rensing S.A."/>
            <person name="Schmutz J."/>
            <person name="Symeonidi A."/>
            <person name="Elias M."/>
            <person name="Eveleigh R.J."/>
            <person name="Herman E.K."/>
            <person name="Klute M.J."/>
            <person name="Nakayama T."/>
            <person name="Obornik M."/>
            <person name="Reyes-Prieto A."/>
            <person name="Armbrust E.V."/>
            <person name="Aves S.J."/>
            <person name="Beiko R.G."/>
            <person name="Coutinho P."/>
            <person name="Dacks J.B."/>
            <person name="Durnford D.G."/>
            <person name="Fast N.M."/>
            <person name="Green B.R."/>
            <person name="Grisdale C.J."/>
            <person name="Hempel F."/>
            <person name="Henrissat B."/>
            <person name="Hoppner M.P."/>
            <person name="Ishida K."/>
            <person name="Kim E."/>
            <person name="Koreny L."/>
            <person name="Kroth P.G."/>
            <person name="Liu Y."/>
            <person name="Malik S.B."/>
            <person name="Maier U.G."/>
            <person name="McRose D."/>
            <person name="Mock T."/>
            <person name="Neilson J.A."/>
            <person name="Onodera N.T."/>
            <person name="Poole A.M."/>
            <person name="Pritham E.J."/>
            <person name="Richards T.A."/>
            <person name="Rocap G."/>
            <person name="Roy S.W."/>
            <person name="Sarai C."/>
            <person name="Schaack S."/>
            <person name="Shirato S."/>
            <person name="Slamovits C.H."/>
            <person name="Spencer D.F."/>
            <person name="Suzuki S."/>
            <person name="Worden A.Z."/>
            <person name="Zauner S."/>
            <person name="Barry K."/>
            <person name="Bell C."/>
            <person name="Bharti A.K."/>
            <person name="Crow J.A."/>
            <person name="Grimwood J."/>
            <person name="Kramer R."/>
            <person name="Lindquist E."/>
            <person name="Lucas S."/>
            <person name="Salamov A."/>
            <person name="McFadden G.I."/>
            <person name="Lane C.E."/>
            <person name="Keeling P.J."/>
            <person name="Gray M.W."/>
            <person name="Grigoriev I.V."/>
            <person name="Archibald J.M."/>
        </authorList>
    </citation>
    <scope>NUCLEOTIDE SEQUENCE</scope>
    <source>
        <strain evidence="6 8">CCMP2712</strain>
    </source>
</reference>
<evidence type="ECO:0000313" key="6">
    <source>
        <dbReference type="EMBL" id="EKX39765.1"/>
    </source>
</evidence>
<organism evidence="6">
    <name type="scientific">Guillardia theta (strain CCMP2712)</name>
    <name type="common">Cryptophyte</name>
    <dbReference type="NCBI Taxonomy" id="905079"/>
    <lineage>
        <taxon>Eukaryota</taxon>
        <taxon>Cryptophyceae</taxon>
        <taxon>Pyrenomonadales</taxon>
        <taxon>Geminigeraceae</taxon>
        <taxon>Guillardia</taxon>
    </lineage>
</organism>
<dbReference type="GO" id="GO:0005524">
    <property type="term" value="F:ATP binding"/>
    <property type="evidence" value="ECO:0007669"/>
    <property type="project" value="UniProtKB-UniRule"/>
</dbReference>
<dbReference type="SUPFAM" id="SSF56112">
    <property type="entry name" value="Protein kinase-like (PK-like)"/>
    <property type="match status" value="1"/>
</dbReference>
<evidence type="ECO:0000313" key="8">
    <source>
        <dbReference type="Proteomes" id="UP000011087"/>
    </source>
</evidence>
<evidence type="ECO:0000259" key="5">
    <source>
        <dbReference type="PROSITE" id="PS50011"/>
    </source>
</evidence>
<dbReference type="InterPro" id="IPR000719">
    <property type="entry name" value="Prot_kinase_dom"/>
</dbReference>
<dbReference type="HOGENOM" id="CLU_000288_63_0_1"/>
<accession>L1IVB5</accession>
<dbReference type="Pfam" id="PF00069">
    <property type="entry name" value="Pkinase"/>
    <property type="match status" value="1"/>
</dbReference>
<keyword evidence="8" id="KW-1185">Reference proteome</keyword>
<feature type="binding site" evidence="3">
    <location>
        <position position="66"/>
    </location>
    <ligand>
        <name>ATP</name>
        <dbReference type="ChEBI" id="CHEBI:30616"/>
    </ligand>
</feature>
<dbReference type="InterPro" id="IPR008271">
    <property type="entry name" value="Ser/Thr_kinase_AS"/>
</dbReference>
<dbReference type="PANTHER" id="PTHR24347">
    <property type="entry name" value="SERINE/THREONINE-PROTEIN KINASE"/>
    <property type="match status" value="1"/>
</dbReference>
<dbReference type="PaxDb" id="55529-EKX39765"/>
<dbReference type="RefSeq" id="XP_005826745.1">
    <property type="nucleotide sequence ID" value="XM_005826688.1"/>
</dbReference>
<dbReference type="OMA" id="RPKVQPC"/>
<name>L1IVB5_GUITC</name>
<dbReference type="EnsemblProtists" id="EKX39765">
    <property type="protein sequence ID" value="EKX39765"/>
    <property type="gene ID" value="GUITHDRAFT_159999"/>
</dbReference>
<evidence type="ECO:0000256" key="4">
    <source>
        <dbReference type="RuleBase" id="RU000304"/>
    </source>
</evidence>
<dbReference type="GO" id="GO:0004674">
    <property type="term" value="F:protein serine/threonine kinase activity"/>
    <property type="evidence" value="ECO:0007669"/>
    <property type="project" value="UniProtKB-KW"/>
</dbReference>
<sequence length="391" mass="44389">MGCGCSHAKNLVDTPVACAQRSRRASIEVPTLYDLGALLGSGTFAKTYKGKRRTDGFDVAVKVILKKHPNYKATLVEREIDIMSRIQCPRCVSLMDVIETPTAIYLVEELCTGGELFERLIQLGHISEKDAAVIIKQVIEGIAYLHSKEIVHRDIKPENLLMMSSNSKSMQYNMVKITDFGLSSLKHQEDDSMTTACGTPEYMAPEMIHCALIKDKKRRAGQGYGEAVDIWAIGVILYIMICGYPPFFHENRAVMLFNIQHGCYNFNSDEWRGISKRTKEFVSLLLTVDPKFRPTASQLLRHPYITNIKTLDTRNLNSTAKLSMYMETRRSRKALNAVRAVKRMEILVQHPSPSFKETREITRLQMIDRLKLIQSDINIESDIHIGELNIM</sequence>
<feature type="domain" description="Protein kinase" evidence="5">
    <location>
        <begin position="33"/>
        <end position="305"/>
    </location>
</feature>
<dbReference type="SMART" id="SM00220">
    <property type="entry name" value="S_TKc"/>
    <property type="match status" value="1"/>
</dbReference>
<comment type="similarity">
    <text evidence="4">Belongs to the protein kinase superfamily.</text>
</comment>
<dbReference type="Gene3D" id="1.10.510.10">
    <property type="entry name" value="Transferase(Phosphotransferase) domain 1"/>
    <property type="match status" value="1"/>
</dbReference>
<evidence type="ECO:0000313" key="7">
    <source>
        <dbReference type="EnsemblProtists" id="EKX39765"/>
    </source>
</evidence>
<evidence type="ECO:0000256" key="2">
    <source>
        <dbReference type="ARBA" id="ARBA00022840"/>
    </source>
</evidence>
<dbReference type="KEGG" id="gtt:GUITHDRAFT_159999"/>
<evidence type="ECO:0000256" key="3">
    <source>
        <dbReference type="PROSITE-ProRule" id="PRU10141"/>
    </source>
</evidence>
<dbReference type="PROSITE" id="PS00108">
    <property type="entry name" value="PROTEIN_KINASE_ST"/>
    <property type="match status" value="1"/>
</dbReference>
<reference evidence="8" key="2">
    <citation type="submission" date="2012-11" db="EMBL/GenBank/DDBJ databases">
        <authorList>
            <person name="Kuo A."/>
            <person name="Curtis B.A."/>
            <person name="Tanifuji G."/>
            <person name="Burki F."/>
            <person name="Gruber A."/>
            <person name="Irimia M."/>
            <person name="Maruyama S."/>
            <person name="Arias M.C."/>
            <person name="Ball S.G."/>
            <person name="Gile G.H."/>
            <person name="Hirakawa Y."/>
            <person name="Hopkins J.F."/>
            <person name="Rensing S.A."/>
            <person name="Schmutz J."/>
            <person name="Symeonidi A."/>
            <person name="Elias M."/>
            <person name="Eveleigh R.J."/>
            <person name="Herman E.K."/>
            <person name="Klute M.J."/>
            <person name="Nakayama T."/>
            <person name="Obornik M."/>
            <person name="Reyes-Prieto A."/>
            <person name="Armbrust E.V."/>
            <person name="Aves S.J."/>
            <person name="Beiko R.G."/>
            <person name="Coutinho P."/>
            <person name="Dacks J.B."/>
            <person name="Durnford D.G."/>
            <person name="Fast N.M."/>
            <person name="Green B.R."/>
            <person name="Grisdale C."/>
            <person name="Hempe F."/>
            <person name="Henrissat B."/>
            <person name="Hoppner M.P."/>
            <person name="Ishida K.-I."/>
            <person name="Kim E."/>
            <person name="Koreny L."/>
            <person name="Kroth P.G."/>
            <person name="Liu Y."/>
            <person name="Malik S.-B."/>
            <person name="Maier U.G."/>
            <person name="McRose D."/>
            <person name="Mock T."/>
            <person name="Neilson J.A."/>
            <person name="Onodera N.T."/>
            <person name="Poole A.M."/>
            <person name="Pritham E.J."/>
            <person name="Richards T.A."/>
            <person name="Rocap G."/>
            <person name="Roy S.W."/>
            <person name="Sarai C."/>
            <person name="Schaack S."/>
            <person name="Shirato S."/>
            <person name="Slamovits C.H."/>
            <person name="Spencer D.F."/>
            <person name="Suzuki S."/>
            <person name="Worden A.Z."/>
            <person name="Zauner S."/>
            <person name="Barry K."/>
            <person name="Bell C."/>
            <person name="Bharti A.K."/>
            <person name="Crow J.A."/>
            <person name="Grimwood J."/>
            <person name="Kramer R."/>
            <person name="Lindquist E."/>
            <person name="Lucas S."/>
            <person name="Salamov A."/>
            <person name="McFadden G.I."/>
            <person name="Lane C.E."/>
            <person name="Keeling P.J."/>
            <person name="Gray M.W."/>
            <person name="Grigoriev I.V."/>
            <person name="Archibald J.M."/>
        </authorList>
    </citation>
    <scope>NUCLEOTIDE SEQUENCE</scope>
    <source>
        <strain evidence="8">CCMP2712</strain>
    </source>
</reference>
<keyword evidence="4" id="KW-0723">Serine/threonine-protein kinase</keyword>